<keyword evidence="1" id="KW-0597">Phosphoprotein</keyword>
<dbReference type="AlphaFoldDB" id="A0A3G2L753"/>
<dbReference type="InterPro" id="IPR001789">
    <property type="entry name" value="Sig_transdc_resp-reg_receiver"/>
</dbReference>
<dbReference type="Pfam" id="PF04397">
    <property type="entry name" value="LytTR"/>
    <property type="match status" value="1"/>
</dbReference>
<dbReference type="GO" id="GO:0000156">
    <property type="term" value="F:phosphorelay response regulator activity"/>
    <property type="evidence" value="ECO:0007669"/>
    <property type="project" value="InterPro"/>
</dbReference>
<dbReference type="SMART" id="SM00850">
    <property type="entry name" value="LytTR"/>
    <property type="match status" value="1"/>
</dbReference>
<dbReference type="SUPFAM" id="SSF52172">
    <property type="entry name" value="CheY-like"/>
    <property type="match status" value="1"/>
</dbReference>
<keyword evidence="5" id="KW-1185">Reference proteome</keyword>
<evidence type="ECO:0000256" key="1">
    <source>
        <dbReference type="PROSITE-ProRule" id="PRU00169"/>
    </source>
</evidence>
<dbReference type="Pfam" id="PF00072">
    <property type="entry name" value="Response_reg"/>
    <property type="match status" value="1"/>
</dbReference>
<dbReference type="EMBL" id="CP032050">
    <property type="protein sequence ID" value="AYN68100.1"/>
    <property type="molecule type" value="Genomic_DNA"/>
</dbReference>
<proteinExistence type="predicted"/>
<dbReference type="InterPro" id="IPR007492">
    <property type="entry name" value="LytTR_DNA-bd_dom"/>
</dbReference>
<dbReference type="Gene3D" id="3.40.50.2300">
    <property type="match status" value="1"/>
</dbReference>
<feature type="domain" description="HTH LytTR-type" evidence="3">
    <location>
        <begin position="129"/>
        <end position="200"/>
    </location>
</feature>
<evidence type="ECO:0000313" key="4">
    <source>
        <dbReference type="EMBL" id="AYN68100.1"/>
    </source>
</evidence>
<evidence type="ECO:0000259" key="3">
    <source>
        <dbReference type="PROSITE" id="PS50930"/>
    </source>
</evidence>
<feature type="modified residue" description="4-aspartylphosphate" evidence="1">
    <location>
        <position position="54"/>
    </location>
</feature>
<dbReference type="PROSITE" id="PS50930">
    <property type="entry name" value="HTH_LYTTR"/>
    <property type="match status" value="1"/>
</dbReference>
<evidence type="ECO:0000313" key="5">
    <source>
        <dbReference type="Proteomes" id="UP000276309"/>
    </source>
</evidence>
<accession>A0A3G2L753</accession>
<organism evidence="4 5">
    <name type="scientific">Euzebyella marina</name>
    <dbReference type="NCBI Taxonomy" id="1761453"/>
    <lineage>
        <taxon>Bacteria</taxon>
        <taxon>Pseudomonadati</taxon>
        <taxon>Bacteroidota</taxon>
        <taxon>Flavobacteriia</taxon>
        <taxon>Flavobacteriales</taxon>
        <taxon>Flavobacteriaceae</taxon>
        <taxon>Euzebyella</taxon>
    </lineage>
</organism>
<dbReference type="PANTHER" id="PTHR37299">
    <property type="entry name" value="TRANSCRIPTIONAL REGULATOR-RELATED"/>
    <property type="match status" value="1"/>
</dbReference>
<dbReference type="GO" id="GO:0003677">
    <property type="term" value="F:DNA binding"/>
    <property type="evidence" value="ECO:0007669"/>
    <property type="project" value="UniProtKB-KW"/>
</dbReference>
<reference evidence="4 5" key="1">
    <citation type="submission" date="2018-08" db="EMBL/GenBank/DDBJ databases">
        <title>The reduced genetic potential of extracellular carbohydrate catabolism in Euzebyella marina RN62, a Flavobacteriia bacterium isolated from the hadal water.</title>
        <authorList>
            <person name="Xue C."/>
        </authorList>
    </citation>
    <scope>NUCLEOTIDE SEQUENCE [LARGE SCALE GENOMIC DNA]</scope>
    <source>
        <strain evidence="4 5">RN62</strain>
    </source>
</reference>
<dbReference type="KEGG" id="emar:D1013_12320"/>
<dbReference type="SMART" id="SM00448">
    <property type="entry name" value="REC"/>
    <property type="match status" value="1"/>
</dbReference>
<dbReference type="InterPro" id="IPR011006">
    <property type="entry name" value="CheY-like_superfamily"/>
</dbReference>
<gene>
    <name evidence="4" type="ORF">D1013_12320</name>
</gene>
<dbReference type="PROSITE" id="PS50110">
    <property type="entry name" value="RESPONSE_REGULATORY"/>
    <property type="match status" value="1"/>
</dbReference>
<keyword evidence="4" id="KW-0238">DNA-binding</keyword>
<dbReference type="InterPro" id="IPR046947">
    <property type="entry name" value="LytR-like"/>
</dbReference>
<sequence>MIKAVALDDESLALQVLQTYCEKTDEIELVQVFTEQKKAIRYLNKFDVDLLFLDIQMPDLNGIDLYKTLKQKTKVIFTTAHSQYAVEGFNVSATDYLLKPISPERFHQAIEKVKRELRLEHNDVDSTHISIRADFKLHQIALTDILLIEALDDYIQIHLEGDQRLTARATMKGILKKLPQTDFKRVHRSFIVPIGKIRSVYKDVINIGAFKIPIGSTYKKDILKNL</sequence>
<dbReference type="OrthoDB" id="2168082at2"/>
<evidence type="ECO:0000259" key="2">
    <source>
        <dbReference type="PROSITE" id="PS50110"/>
    </source>
</evidence>
<name>A0A3G2L753_9FLAO</name>
<feature type="domain" description="Response regulatory" evidence="2">
    <location>
        <begin position="3"/>
        <end position="114"/>
    </location>
</feature>
<dbReference type="Proteomes" id="UP000276309">
    <property type="component" value="Chromosome"/>
</dbReference>
<protein>
    <submittedName>
        <fullName evidence="4">DNA-binding response regulator</fullName>
    </submittedName>
</protein>
<dbReference type="RefSeq" id="WP_121849115.1">
    <property type="nucleotide sequence ID" value="NZ_CP032050.1"/>
</dbReference>
<dbReference type="Gene3D" id="2.40.50.1020">
    <property type="entry name" value="LytTr DNA-binding domain"/>
    <property type="match status" value="1"/>
</dbReference>
<dbReference type="PANTHER" id="PTHR37299:SF1">
    <property type="entry name" value="STAGE 0 SPORULATION PROTEIN A HOMOLOG"/>
    <property type="match status" value="1"/>
</dbReference>